<dbReference type="CDD" id="cd13394">
    <property type="entry name" value="Syo1_like"/>
    <property type="match status" value="1"/>
</dbReference>
<dbReference type="GO" id="GO:0006606">
    <property type="term" value="P:protein import into nucleus"/>
    <property type="evidence" value="ECO:0007669"/>
    <property type="project" value="TreeGrafter"/>
</dbReference>
<dbReference type="InterPro" id="IPR016024">
    <property type="entry name" value="ARM-type_fold"/>
</dbReference>
<evidence type="ECO:0000313" key="5">
    <source>
        <dbReference type="Proteomes" id="UP001201980"/>
    </source>
</evidence>
<comment type="caution">
    <text evidence="4">The sequence shown here is derived from an EMBL/GenBank/DDBJ whole genome shotgun (WGS) entry which is preliminary data.</text>
</comment>
<dbReference type="Proteomes" id="UP001201980">
    <property type="component" value="Unassembled WGS sequence"/>
</dbReference>
<accession>A0AAD5RTH8</accession>
<proteinExistence type="inferred from homology"/>
<dbReference type="GO" id="GO:0042273">
    <property type="term" value="P:ribosomal large subunit biogenesis"/>
    <property type="evidence" value="ECO:0007669"/>
    <property type="project" value="TreeGrafter"/>
</dbReference>
<feature type="domain" description="SYO1-like TPR repeats" evidence="3">
    <location>
        <begin position="450"/>
        <end position="687"/>
    </location>
</feature>
<dbReference type="SUPFAM" id="SSF48371">
    <property type="entry name" value="ARM repeat"/>
    <property type="match status" value="1"/>
</dbReference>
<evidence type="ECO:0000256" key="2">
    <source>
        <dbReference type="SAM" id="MobiDB-lite"/>
    </source>
</evidence>
<dbReference type="InterPro" id="IPR057990">
    <property type="entry name" value="TPR_SYO1"/>
</dbReference>
<dbReference type="PANTHER" id="PTHR13347:SF1">
    <property type="entry name" value="HEAT REPEAT-CONTAINING PROTEIN 3"/>
    <property type="match status" value="1"/>
</dbReference>
<dbReference type="AlphaFoldDB" id="A0AAD5RTH8"/>
<organism evidence="4 5">
    <name type="scientific">Zalerion maritima</name>
    <dbReference type="NCBI Taxonomy" id="339359"/>
    <lineage>
        <taxon>Eukaryota</taxon>
        <taxon>Fungi</taxon>
        <taxon>Dikarya</taxon>
        <taxon>Ascomycota</taxon>
        <taxon>Pezizomycotina</taxon>
        <taxon>Sordariomycetes</taxon>
        <taxon>Lulworthiomycetidae</taxon>
        <taxon>Lulworthiales</taxon>
        <taxon>Lulworthiaceae</taxon>
        <taxon>Zalerion</taxon>
    </lineage>
</organism>
<feature type="region of interest" description="Disordered" evidence="2">
    <location>
        <begin position="331"/>
        <end position="390"/>
    </location>
</feature>
<dbReference type="Gene3D" id="1.25.10.10">
    <property type="entry name" value="Leucine-rich Repeat Variant"/>
    <property type="match status" value="1"/>
</dbReference>
<dbReference type="EMBL" id="JAKWBI020000072">
    <property type="protein sequence ID" value="KAJ2903765.1"/>
    <property type="molecule type" value="Genomic_DNA"/>
</dbReference>
<gene>
    <name evidence="4" type="ORF">MKZ38_009417</name>
</gene>
<dbReference type="PANTHER" id="PTHR13347">
    <property type="entry name" value="HEAT REPEAT-CONTAINING PROTEIN 3"/>
    <property type="match status" value="1"/>
</dbReference>
<dbReference type="GO" id="GO:0051082">
    <property type="term" value="F:unfolded protein binding"/>
    <property type="evidence" value="ECO:0007669"/>
    <property type="project" value="TreeGrafter"/>
</dbReference>
<feature type="compositionally biased region" description="Acidic residues" evidence="2">
    <location>
        <begin position="350"/>
        <end position="372"/>
    </location>
</feature>
<protein>
    <submittedName>
        <fullName evidence="4">ARM-like repeat-containing protein</fullName>
    </submittedName>
</protein>
<name>A0AAD5RTH8_9PEZI</name>
<evidence type="ECO:0000313" key="4">
    <source>
        <dbReference type="EMBL" id="KAJ2903765.1"/>
    </source>
</evidence>
<evidence type="ECO:0000256" key="1">
    <source>
        <dbReference type="ARBA" id="ARBA00049983"/>
    </source>
</evidence>
<sequence length="692" mass="77433">MAKKSRRKGKGKDVDPLSKPVNPPADPELAALREEKILPIIAKLRDAAVISRSQASSDVARIVGDEKCRKLLLREQIVHIILRETLTDPSLQSRAAGWTILRNLTLEENPDFCIHLYRLDILAMMQYASQMVSEVLSGNEKPFIKTTKTEKYCIREIYTSLAPLAESLATASDEIKEAITSRPAIIKLLCQLATSPDVEEDGAANALEALWRMSEDNQSLVELLLSDDETRIYKHLGSTQTSSVFPRAICSSAVLHSIYGQMGWHDKNPGPKGETEVTNLQILAKAIKGTNLEEALCDRGDRWQRRLTLLEVALEVLASIATTYQEVILDDSKSEGPTEPAPGRVGTKEDFDEEMADERDEWNGFSDDDEMMVDEKEHPRPGSGQVPYGDEDDMDMDDIAADMDIVTGQIDEGVDQKLSDLPTLEGLFQILPDIVRLAIGSWRGEERDVDGIESMRKNAIDAINNIAWTASTLDLEDPQYEDIAQQWRPLAKMLWKKVVSAILNSGTDDISLASMATGIAWAVSKSIGGAVPFSGQEHKCFIALFKLLSNTNLNPEEEASDDLTDPFQHPGVKCIGVVGQLARDPNRLDINKELFDFLLETSLDSTTRPAEMIEALNQIMEIYADEDNPSEKIFWEKEKVLGRLEDAHARGRKSVKTVDRRKEPELRERGDETLMNLFRFIKYKTKHRPKDS</sequence>
<feature type="region of interest" description="Disordered" evidence="2">
    <location>
        <begin position="1"/>
        <end position="26"/>
    </location>
</feature>
<comment type="similarity">
    <text evidence="1">Belongs to the nuclear import and ribosome assembly adapter family.</text>
</comment>
<reference evidence="4" key="1">
    <citation type="submission" date="2022-07" db="EMBL/GenBank/DDBJ databases">
        <title>Draft genome sequence of Zalerion maritima ATCC 34329, a (micro)plastics degrading marine fungus.</title>
        <authorList>
            <person name="Paco A."/>
            <person name="Goncalves M.F.M."/>
            <person name="Rocha-Santos T.A.P."/>
            <person name="Alves A."/>
        </authorList>
    </citation>
    <scope>NUCLEOTIDE SEQUENCE</scope>
    <source>
        <strain evidence="4">ATCC 34329</strain>
    </source>
</reference>
<evidence type="ECO:0000259" key="3">
    <source>
        <dbReference type="Pfam" id="PF25567"/>
    </source>
</evidence>
<dbReference type="InterPro" id="IPR011989">
    <property type="entry name" value="ARM-like"/>
</dbReference>
<dbReference type="InterPro" id="IPR052616">
    <property type="entry name" value="SYO1-like"/>
</dbReference>
<feature type="compositionally biased region" description="Basic residues" evidence="2">
    <location>
        <begin position="1"/>
        <end position="10"/>
    </location>
</feature>
<dbReference type="Pfam" id="PF25567">
    <property type="entry name" value="TPR_SYO1"/>
    <property type="match status" value="1"/>
</dbReference>
<keyword evidence="5" id="KW-1185">Reference proteome</keyword>